<protein>
    <submittedName>
        <fullName evidence="6">ABC transporter ATP-binding protein</fullName>
    </submittedName>
</protein>
<dbReference type="InterPro" id="IPR003593">
    <property type="entry name" value="AAA+_ATPase"/>
</dbReference>
<keyword evidence="2" id="KW-0813">Transport</keyword>
<dbReference type="SUPFAM" id="SSF52540">
    <property type="entry name" value="P-loop containing nucleoside triphosphate hydrolases"/>
    <property type="match status" value="1"/>
</dbReference>
<evidence type="ECO:0000256" key="1">
    <source>
        <dbReference type="ARBA" id="ARBA00005417"/>
    </source>
</evidence>
<dbReference type="AlphaFoldDB" id="A0A367FHV9"/>
<dbReference type="Pfam" id="PF00005">
    <property type="entry name" value="ABC_tran"/>
    <property type="match status" value="1"/>
</dbReference>
<evidence type="ECO:0000259" key="5">
    <source>
        <dbReference type="PROSITE" id="PS50893"/>
    </source>
</evidence>
<keyword evidence="4 6" id="KW-0067">ATP-binding</keyword>
<evidence type="ECO:0000256" key="2">
    <source>
        <dbReference type="ARBA" id="ARBA00022448"/>
    </source>
</evidence>
<dbReference type="GO" id="GO:0005524">
    <property type="term" value="F:ATP binding"/>
    <property type="evidence" value="ECO:0007669"/>
    <property type="project" value="UniProtKB-KW"/>
</dbReference>
<proteinExistence type="inferred from homology"/>
<evidence type="ECO:0000256" key="3">
    <source>
        <dbReference type="ARBA" id="ARBA00022741"/>
    </source>
</evidence>
<evidence type="ECO:0000256" key="4">
    <source>
        <dbReference type="ARBA" id="ARBA00022840"/>
    </source>
</evidence>
<comment type="similarity">
    <text evidence="1">Belongs to the ABC transporter superfamily.</text>
</comment>
<organism evidence="6 7">
    <name type="scientific">Sphaerisporangium album</name>
    <dbReference type="NCBI Taxonomy" id="509200"/>
    <lineage>
        <taxon>Bacteria</taxon>
        <taxon>Bacillati</taxon>
        <taxon>Actinomycetota</taxon>
        <taxon>Actinomycetes</taxon>
        <taxon>Streptosporangiales</taxon>
        <taxon>Streptosporangiaceae</taxon>
        <taxon>Sphaerisporangium</taxon>
    </lineage>
</organism>
<dbReference type="Gene3D" id="3.40.50.300">
    <property type="entry name" value="P-loop containing nucleotide triphosphate hydrolases"/>
    <property type="match status" value="1"/>
</dbReference>
<dbReference type="OrthoDB" id="3282096at2"/>
<dbReference type="GO" id="GO:0016887">
    <property type="term" value="F:ATP hydrolysis activity"/>
    <property type="evidence" value="ECO:0007669"/>
    <property type="project" value="InterPro"/>
</dbReference>
<gene>
    <name evidence="6" type="ORF">DQ384_17240</name>
</gene>
<evidence type="ECO:0000313" key="7">
    <source>
        <dbReference type="Proteomes" id="UP000253094"/>
    </source>
</evidence>
<keyword evidence="3" id="KW-0547">Nucleotide-binding</keyword>
<dbReference type="Proteomes" id="UP000253094">
    <property type="component" value="Unassembled WGS sequence"/>
</dbReference>
<dbReference type="PANTHER" id="PTHR42734">
    <property type="entry name" value="METAL TRANSPORT SYSTEM ATP-BINDING PROTEIN TM_0124-RELATED"/>
    <property type="match status" value="1"/>
</dbReference>
<sequence length="265" mass="28764">MISLKEAALSYGERVLWRDLTLDVEPGEFLVVLGPNGSGKTSLLRALLGEVPLSAGTMTIGGRPPRRGSPLIGYVPQQKAMSPAMPLRSRDLVRLGIDGHRWGMGRAGRAVRARVDELLAEVGAESYADVPIGTLSGGEQQRLRIAQALATDPRILLCDEPLLSLDPHHQQAVAELIDRRRRRHDTAVVFVTHEINPVLPMVDRVLYFVDGRFRAGTVREVMTSHTLSDLYGTPVEVIRAGGRILMAGALDAAGHHHPGGEEHGP</sequence>
<keyword evidence="7" id="KW-1185">Reference proteome</keyword>
<dbReference type="InterPro" id="IPR003439">
    <property type="entry name" value="ABC_transporter-like_ATP-bd"/>
</dbReference>
<accession>A0A367FHV9</accession>
<dbReference type="PROSITE" id="PS00211">
    <property type="entry name" value="ABC_TRANSPORTER_1"/>
    <property type="match status" value="1"/>
</dbReference>
<comment type="caution">
    <text evidence="6">The sequence shown here is derived from an EMBL/GenBank/DDBJ whole genome shotgun (WGS) entry which is preliminary data.</text>
</comment>
<dbReference type="PANTHER" id="PTHR42734:SF5">
    <property type="entry name" value="IRON TRANSPORT SYSTEM ATP-BINDING PROTEIN HI_0361-RELATED"/>
    <property type="match status" value="1"/>
</dbReference>
<dbReference type="SMART" id="SM00382">
    <property type="entry name" value="AAA"/>
    <property type="match status" value="1"/>
</dbReference>
<dbReference type="EMBL" id="QOIL01000009">
    <property type="protein sequence ID" value="RCG29911.1"/>
    <property type="molecule type" value="Genomic_DNA"/>
</dbReference>
<name>A0A367FHV9_9ACTN</name>
<dbReference type="InterPro" id="IPR050153">
    <property type="entry name" value="Metal_Ion_Import_ABC"/>
</dbReference>
<dbReference type="RefSeq" id="WP_114029854.1">
    <property type="nucleotide sequence ID" value="NZ_QOIL01000009.1"/>
</dbReference>
<dbReference type="CDD" id="cd03235">
    <property type="entry name" value="ABC_Metallic_Cations"/>
    <property type="match status" value="1"/>
</dbReference>
<evidence type="ECO:0000313" key="6">
    <source>
        <dbReference type="EMBL" id="RCG29911.1"/>
    </source>
</evidence>
<dbReference type="InterPro" id="IPR027417">
    <property type="entry name" value="P-loop_NTPase"/>
</dbReference>
<reference evidence="6 7" key="1">
    <citation type="submission" date="2018-06" db="EMBL/GenBank/DDBJ databases">
        <title>Sphaerisporangium craniellae sp. nov., isolated from a marine sponge in the South China Sea.</title>
        <authorList>
            <person name="Li L."/>
        </authorList>
    </citation>
    <scope>NUCLEOTIDE SEQUENCE [LARGE SCALE GENOMIC DNA]</scope>
    <source>
        <strain evidence="6 7">CCTCC AA 208026</strain>
    </source>
</reference>
<dbReference type="PROSITE" id="PS50893">
    <property type="entry name" value="ABC_TRANSPORTER_2"/>
    <property type="match status" value="1"/>
</dbReference>
<dbReference type="InterPro" id="IPR017871">
    <property type="entry name" value="ABC_transporter-like_CS"/>
</dbReference>
<feature type="domain" description="ABC transporter" evidence="5">
    <location>
        <begin position="2"/>
        <end position="235"/>
    </location>
</feature>